<organism evidence="2 3">
    <name type="scientific">Portunus trituberculatus</name>
    <name type="common">Swimming crab</name>
    <name type="synonym">Neptunus trituberculatus</name>
    <dbReference type="NCBI Taxonomy" id="210409"/>
    <lineage>
        <taxon>Eukaryota</taxon>
        <taxon>Metazoa</taxon>
        <taxon>Ecdysozoa</taxon>
        <taxon>Arthropoda</taxon>
        <taxon>Crustacea</taxon>
        <taxon>Multicrustacea</taxon>
        <taxon>Malacostraca</taxon>
        <taxon>Eumalacostraca</taxon>
        <taxon>Eucarida</taxon>
        <taxon>Decapoda</taxon>
        <taxon>Pleocyemata</taxon>
        <taxon>Brachyura</taxon>
        <taxon>Eubrachyura</taxon>
        <taxon>Portunoidea</taxon>
        <taxon>Portunidae</taxon>
        <taxon>Portuninae</taxon>
        <taxon>Portunus</taxon>
    </lineage>
</organism>
<feature type="region of interest" description="Disordered" evidence="1">
    <location>
        <begin position="148"/>
        <end position="291"/>
    </location>
</feature>
<dbReference type="GO" id="GO:0005634">
    <property type="term" value="C:nucleus"/>
    <property type="evidence" value="ECO:0007669"/>
    <property type="project" value="TreeGrafter"/>
</dbReference>
<feature type="compositionally biased region" description="Basic and acidic residues" evidence="1">
    <location>
        <begin position="210"/>
        <end position="219"/>
    </location>
</feature>
<evidence type="ECO:0000313" key="2">
    <source>
        <dbReference type="EMBL" id="MPC12342.1"/>
    </source>
</evidence>
<proteinExistence type="predicted"/>
<feature type="region of interest" description="Disordered" evidence="1">
    <location>
        <begin position="45"/>
        <end position="103"/>
    </location>
</feature>
<dbReference type="PANTHER" id="PTHR45796">
    <property type="entry name" value="FORKHEAD BOX P, ISOFORM C"/>
    <property type="match status" value="1"/>
</dbReference>
<dbReference type="Gene3D" id="1.10.10.10">
    <property type="entry name" value="Winged helix-like DNA-binding domain superfamily/Winged helix DNA-binding domain"/>
    <property type="match status" value="1"/>
</dbReference>
<feature type="compositionally biased region" description="Pro residues" evidence="1">
    <location>
        <begin position="244"/>
        <end position="258"/>
    </location>
</feature>
<keyword evidence="3" id="KW-1185">Reference proteome</keyword>
<dbReference type="InterPro" id="IPR050998">
    <property type="entry name" value="FOXP"/>
</dbReference>
<reference evidence="2 3" key="1">
    <citation type="submission" date="2019-05" db="EMBL/GenBank/DDBJ databases">
        <title>Another draft genome of Portunus trituberculatus and its Hox gene families provides insights of decapod evolution.</title>
        <authorList>
            <person name="Jeong J.-H."/>
            <person name="Song I."/>
            <person name="Kim S."/>
            <person name="Choi T."/>
            <person name="Kim D."/>
            <person name="Ryu S."/>
            <person name="Kim W."/>
        </authorList>
    </citation>
    <scope>NUCLEOTIDE SEQUENCE [LARGE SCALE GENOMIC DNA]</scope>
    <source>
        <tissue evidence="2">Muscle</tissue>
    </source>
</reference>
<dbReference type="Proteomes" id="UP000324222">
    <property type="component" value="Unassembled WGS sequence"/>
</dbReference>
<evidence type="ECO:0000313" key="3">
    <source>
        <dbReference type="Proteomes" id="UP000324222"/>
    </source>
</evidence>
<comment type="caution">
    <text evidence="2">The sequence shown here is derived from an EMBL/GenBank/DDBJ whole genome shotgun (WGS) entry which is preliminary data.</text>
</comment>
<dbReference type="EMBL" id="VSRR010000211">
    <property type="protein sequence ID" value="MPC12342.1"/>
    <property type="molecule type" value="Genomic_DNA"/>
</dbReference>
<dbReference type="OrthoDB" id="5830876at2759"/>
<dbReference type="SUPFAM" id="SSF46785">
    <property type="entry name" value="Winged helix' DNA-binding domain"/>
    <property type="match status" value="1"/>
</dbReference>
<name>A0A5B7CRJ3_PORTR</name>
<gene>
    <name evidence="2" type="primary">foxp1b</name>
    <name evidence="2" type="ORF">E2C01_005030</name>
</gene>
<dbReference type="GO" id="GO:0000978">
    <property type="term" value="F:RNA polymerase II cis-regulatory region sequence-specific DNA binding"/>
    <property type="evidence" value="ECO:0007669"/>
    <property type="project" value="TreeGrafter"/>
</dbReference>
<dbReference type="InterPro" id="IPR036390">
    <property type="entry name" value="WH_DNA-bd_sf"/>
</dbReference>
<feature type="compositionally biased region" description="Basic and acidic residues" evidence="1">
    <location>
        <begin position="165"/>
        <end position="183"/>
    </location>
</feature>
<dbReference type="AlphaFoldDB" id="A0A5B7CRJ3"/>
<evidence type="ECO:0000256" key="1">
    <source>
        <dbReference type="SAM" id="MobiDB-lite"/>
    </source>
</evidence>
<sequence length="291" mass="32617">MSLLVVQNAIRTNLSLHKCFVRYEDDFGSFWMVDDAEFVKRRHLSRGRPRKYEPNTPPPLHQTLHPGLPPNQGVPMAFHAAFPTQSGPLPPPQGVSSKSPTLTSSPTLYGEALNASLQYPACLLIDKLCHQAALADSNLPMLNSAFSHASSMDKGSSPPMSYHDAMPRHEEEEEAQHREREREQEEENEENFPSQLVKQEMTEEESPMETQRECEEDAPHPSSPMSHFRHYSGMEEDRPRSRSPLPPSPVSQHPPPPVSHAVPHVPTTLGMPPPLQLLHEAHMRQGPPLEG</sequence>
<dbReference type="PANTHER" id="PTHR45796:SF4">
    <property type="entry name" value="FORKHEAD BOX P, ISOFORM C"/>
    <property type="match status" value="1"/>
</dbReference>
<accession>A0A5B7CRJ3</accession>
<dbReference type="InterPro" id="IPR036388">
    <property type="entry name" value="WH-like_DNA-bd_sf"/>
</dbReference>
<protein>
    <submittedName>
        <fullName evidence="2">Forkhead box protein P1-B</fullName>
    </submittedName>
</protein>
<dbReference type="GO" id="GO:0000981">
    <property type="term" value="F:DNA-binding transcription factor activity, RNA polymerase II-specific"/>
    <property type="evidence" value="ECO:0007669"/>
    <property type="project" value="TreeGrafter"/>
</dbReference>